<dbReference type="KEGG" id="caua:113093131"/>
<dbReference type="Pfam" id="PF07686">
    <property type="entry name" value="V-set"/>
    <property type="match status" value="1"/>
</dbReference>
<keyword evidence="5 8" id="KW-1133">Transmembrane helix</keyword>
<dbReference type="GO" id="GO:0009897">
    <property type="term" value="C:external side of plasma membrane"/>
    <property type="evidence" value="ECO:0007669"/>
    <property type="project" value="TreeGrafter"/>
</dbReference>
<dbReference type="SMART" id="SM00406">
    <property type="entry name" value="IGv"/>
    <property type="match status" value="1"/>
</dbReference>
<dbReference type="SUPFAM" id="SSF48726">
    <property type="entry name" value="Immunoglobulin"/>
    <property type="match status" value="2"/>
</dbReference>
<dbReference type="InterPro" id="IPR003877">
    <property type="entry name" value="SPRY_dom"/>
</dbReference>
<evidence type="ECO:0000259" key="10">
    <source>
        <dbReference type="PROSITE" id="PS50188"/>
    </source>
</evidence>
<dbReference type="Gene3D" id="2.60.40.10">
    <property type="entry name" value="Immunoglobulins"/>
    <property type="match status" value="2"/>
</dbReference>
<dbReference type="InterPro" id="IPR013106">
    <property type="entry name" value="Ig_V-set"/>
</dbReference>
<dbReference type="PANTHER" id="PTHR24100:SF149">
    <property type="entry name" value="BG-LIKE ANTIGEN 1-RELATED"/>
    <property type="match status" value="1"/>
</dbReference>
<keyword evidence="3 8" id="KW-0812">Transmembrane</keyword>
<evidence type="ECO:0000256" key="3">
    <source>
        <dbReference type="ARBA" id="ARBA00022692"/>
    </source>
</evidence>
<dbReference type="FunFam" id="2.60.40.10:FF:000208">
    <property type="entry name" value="Butyrophilin subfamily 1 member A1"/>
    <property type="match status" value="1"/>
</dbReference>
<dbReference type="OrthoDB" id="9986391at2759"/>
<dbReference type="RefSeq" id="XP_026114758.1">
    <property type="nucleotide sequence ID" value="XM_026258973.1"/>
</dbReference>
<dbReference type="RefSeq" id="XP_026114759.1">
    <property type="nucleotide sequence ID" value="XM_026258974.1"/>
</dbReference>
<evidence type="ECO:0000256" key="4">
    <source>
        <dbReference type="ARBA" id="ARBA00022729"/>
    </source>
</evidence>
<feature type="domain" description="Ig-like" evidence="11">
    <location>
        <begin position="33"/>
        <end position="135"/>
    </location>
</feature>
<evidence type="ECO:0000256" key="9">
    <source>
        <dbReference type="SAM" id="SignalP"/>
    </source>
</evidence>
<keyword evidence="6 8" id="KW-0472">Membrane</keyword>
<comment type="subcellular location">
    <subcellularLocation>
        <location evidence="1">Membrane</location>
        <topology evidence="1">Single-pass type I membrane protein</topology>
    </subcellularLocation>
</comment>
<dbReference type="InterPro" id="IPR043136">
    <property type="entry name" value="B30.2/SPRY_sf"/>
</dbReference>
<dbReference type="InterPro" id="IPR013320">
    <property type="entry name" value="ConA-like_dom_sf"/>
</dbReference>
<feature type="domain" description="B30.2/SPRY" evidence="10">
    <location>
        <begin position="294"/>
        <end position="491"/>
    </location>
</feature>
<dbReference type="InterPro" id="IPR053896">
    <property type="entry name" value="BTN3A2-like_Ig-C"/>
</dbReference>
<dbReference type="PANTHER" id="PTHR24100">
    <property type="entry name" value="BUTYROPHILIN"/>
    <property type="match status" value="1"/>
</dbReference>
<organism evidence="12 13">
    <name type="scientific">Carassius auratus</name>
    <name type="common">Goldfish</name>
    <dbReference type="NCBI Taxonomy" id="7957"/>
    <lineage>
        <taxon>Eukaryota</taxon>
        <taxon>Metazoa</taxon>
        <taxon>Chordata</taxon>
        <taxon>Craniata</taxon>
        <taxon>Vertebrata</taxon>
        <taxon>Euteleostomi</taxon>
        <taxon>Actinopterygii</taxon>
        <taxon>Neopterygii</taxon>
        <taxon>Teleostei</taxon>
        <taxon>Ostariophysi</taxon>
        <taxon>Cypriniformes</taxon>
        <taxon>Cyprinidae</taxon>
        <taxon>Cyprininae</taxon>
        <taxon>Carassius</taxon>
    </lineage>
</organism>
<dbReference type="Gene3D" id="2.60.120.920">
    <property type="match status" value="1"/>
</dbReference>
<dbReference type="InterPro" id="IPR001870">
    <property type="entry name" value="B30.2/SPRY"/>
</dbReference>
<evidence type="ECO:0000313" key="12">
    <source>
        <dbReference type="Proteomes" id="UP000515129"/>
    </source>
</evidence>
<keyword evidence="4 9" id="KW-0732">Signal</keyword>
<feature type="signal peptide" evidence="9">
    <location>
        <begin position="1"/>
        <end position="18"/>
    </location>
</feature>
<dbReference type="InterPro" id="IPR050504">
    <property type="entry name" value="IgSF_BTN/MOG"/>
</dbReference>
<dbReference type="SMART" id="SM00409">
    <property type="entry name" value="IG"/>
    <property type="match status" value="1"/>
</dbReference>
<dbReference type="PROSITE" id="PS50188">
    <property type="entry name" value="B302_SPRY"/>
    <property type="match status" value="1"/>
</dbReference>
<dbReference type="InterPro" id="IPR007110">
    <property type="entry name" value="Ig-like_dom"/>
</dbReference>
<evidence type="ECO:0000313" key="13">
    <source>
        <dbReference type="RefSeq" id="XP_026114758.1"/>
    </source>
</evidence>
<dbReference type="GO" id="GO:0050852">
    <property type="term" value="P:T cell receptor signaling pathway"/>
    <property type="evidence" value="ECO:0007669"/>
    <property type="project" value="TreeGrafter"/>
</dbReference>
<dbReference type="InterPro" id="IPR003599">
    <property type="entry name" value="Ig_sub"/>
</dbReference>
<dbReference type="PRINTS" id="PR01407">
    <property type="entry name" value="BUTYPHLNCDUF"/>
</dbReference>
<comment type="similarity">
    <text evidence="2">Belongs to the immunoglobulin superfamily. BTN/MOG family.</text>
</comment>
<dbReference type="GO" id="GO:0005102">
    <property type="term" value="F:signaling receptor binding"/>
    <property type="evidence" value="ECO:0007669"/>
    <property type="project" value="TreeGrafter"/>
</dbReference>
<feature type="domain" description="Ig-like" evidence="11">
    <location>
        <begin position="143"/>
        <end position="228"/>
    </location>
</feature>
<dbReference type="Proteomes" id="UP000515129">
    <property type="component" value="Unplaced"/>
</dbReference>
<protein>
    <submittedName>
        <fullName evidence="13 14">Butyrophilin subfamily 1 member A1-like</fullName>
    </submittedName>
</protein>
<proteinExistence type="inferred from homology"/>
<dbReference type="SMART" id="SM00449">
    <property type="entry name" value="SPRY"/>
    <property type="match status" value="1"/>
</dbReference>
<evidence type="ECO:0000256" key="8">
    <source>
        <dbReference type="SAM" id="Phobius"/>
    </source>
</evidence>
<dbReference type="AlphaFoldDB" id="A0A6P6P1I4"/>
<accession>A0A6P6P1I4</accession>
<dbReference type="Pfam" id="PF00622">
    <property type="entry name" value="SPRY"/>
    <property type="match status" value="1"/>
</dbReference>
<dbReference type="Pfam" id="PF22705">
    <property type="entry name" value="C2-set_3"/>
    <property type="match status" value="1"/>
</dbReference>
<keyword evidence="7" id="KW-0393">Immunoglobulin domain</keyword>
<feature type="transmembrane region" description="Helical" evidence="8">
    <location>
        <begin position="240"/>
        <end position="262"/>
    </location>
</feature>
<dbReference type="InterPro" id="IPR003879">
    <property type="entry name" value="Butyrophylin_SPRY"/>
</dbReference>
<dbReference type="GO" id="GO:0001817">
    <property type="term" value="P:regulation of cytokine production"/>
    <property type="evidence" value="ECO:0007669"/>
    <property type="project" value="TreeGrafter"/>
</dbReference>
<evidence type="ECO:0000259" key="11">
    <source>
        <dbReference type="PROSITE" id="PS50835"/>
    </source>
</evidence>
<sequence length="515" mass="56712">MLWIIIVLLNLLIETSVSLTVVVPPDPIVAHVGSTVTLPCWISPPENAGALEIRWYRQDQFSNPVLLYNHGKIQDIQEESYRNRSSLALRSDQSGGLKDGDVSLRLEKLTFQDEGPFHCYVSGEHSYGSEEVVLKIMALGSTPVLSPESLDDGRVNISCRSSGWYPEPSVSWMSDEGRVLRPGGTSHTRGADEMISVHSWTAVSLSDAQLVSCSVSLRTGELKESSIHIQAICSGSSSPWNALSISLIVLICVLGLIGLILYKYRGKLKGHEEETLADLENRGENTSDHAGTSMSCIVVGDTNIEELRKHAVEITIDRERLHPDLRVSDNCKILRDGSEYKPTGEGFPYELCAYGAQRFTSGRHYWEVELKQANTPPKNFWIIGVVKHGNFTTRDSSALTASAGFWFLCSDGPRGFYTNTDPPVKLSLTPRPERLGVLLDYDHGELSFYNVTERKHLLTISSRFSGSLVPLFNPGAGDQSSIKILDLPKPVEPAEPSQPLLSNTAAVESAVELVY</sequence>
<feature type="chain" id="PRO_5044650267" evidence="9">
    <location>
        <begin position="19"/>
        <end position="515"/>
    </location>
</feature>
<evidence type="ECO:0000256" key="6">
    <source>
        <dbReference type="ARBA" id="ARBA00023136"/>
    </source>
</evidence>
<dbReference type="PROSITE" id="PS50835">
    <property type="entry name" value="IG_LIKE"/>
    <property type="match status" value="2"/>
</dbReference>
<evidence type="ECO:0000256" key="5">
    <source>
        <dbReference type="ARBA" id="ARBA00022989"/>
    </source>
</evidence>
<dbReference type="GeneID" id="113093131"/>
<evidence type="ECO:0000313" key="14">
    <source>
        <dbReference type="RefSeq" id="XP_026114759.1"/>
    </source>
</evidence>
<evidence type="ECO:0000256" key="2">
    <source>
        <dbReference type="ARBA" id="ARBA00007591"/>
    </source>
</evidence>
<evidence type="ECO:0000256" key="7">
    <source>
        <dbReference type="ARBA" id="ARBA00023319"/>
    </source>
</evidence>
<dbReference type="InterPro" id="IPR013783">
    <property type="entry name" value="Ig-like_fold"/>
</dbReference>
<reference evidence="13 14" key="1">
    <citation type="submission" date="2025-04" db="UniProtKB">
        <authorList>
            <consortium name="RefSeq"/>
        </authorList>
    </citation>
    <scope>IDENTIFICATION</scope>
    <source>
        <strain evidence="13 14">Wakin</strain>
        <tissue evidence="13 14">Muscle</tissue>
    </source>
</reference>
<keyword evidence="12" id="KW-1185">Reference proteome</keyword>
<name>A0A6P6P1I4_CARAU</name>
<dbReference type="InterPro" id="IPR036179">
    <property type="entry name" value="Ig-like_dom_sf"/>
</dbReference>
<gene>
    <name evidence="13 14" type="primary">LOC113093131</name>
</gene>
<evidence type="ECO:0000256" key="1">
    <source>
        <dbReference type="ARBA" id="ARBA00004479"/>
    </source>
</evidence>
<dbReference type="SUPFAM" id="SSF49899">
    <property type="entry name" value="Concanavalin A-like lectins/glucanases"/>
    <property type="match status" value="1"/>
</dbReference>